<dbReference type="Pfam" id="PF10531">
    <property type="entry name" value="SLBB"/>
    <property type="match status" value="1"/>
</dbReference>
<dbReference type="SUPFAM" id="SSF46548">
    <property type="entry name" value="alpha-helical ferredoxin"/>
    <property type="match status" value="1"/>
</dbReference>
<feature type="compositionally biased region" description="Gly residues" evidence="8">
    <location>
        <begin position="98"/>
        <end position="116"/>
    </location>
</feature>
<keyword evidence="1" id="KW-0813">Transport</keyword>
<dbReference type="Proteomes" id="UP000198508">
    <property type="component" value="Unassembled WGS sequence"/>
</dbReference>
<dbReference type="SUPFAM" id="SSF51230">
    <property type="entry name" value="Single hybrid motif"/>
    <property type="match status" value="1"/>
</dbReference>
<dbReference type="Gene3D" id="3.10.20.600">
    <property type="match status" value="1"/>
</dbReference>
<feature type="domain" description="4Fe-4S ferredoxin-type" evidence="9">
    <location>
        <begin position="333"/>
        <end position="364"/>
    </location>
</feature>
<keyword evidence="6" id="KW-0408">Iron</keyword>
<dbReference type="InterPro" id="IPR017896">
    <property type="entry name" value="4Fe4S_Fe-S-bd"/>
</dbReference>
<proteinExistence type="predicted"/>
<evidence type="ECO:0000256" key="2">
    <source>
        <dbReference type="ARBA" id="ARBA00022485"/>
    </source>
</evidence>
<name>A0A1I0GEC1_9FIRM</name>
<dbReference type="GO" id="GO:0046872">
    <property type="term" value="F:metal ion binding"/>
    <property type="evidence" value="ECO:0007669"/>
    <property type="project" value="UniProtKB-KW"/>
</dbReference>
<dbReference type="InterPro" id="IPR017054">
    <property type="entry name" value="PduS"/>
</dbReference>
<dbReference type="Pfam" id="PF13375">
    <property type="entry name" value="RnfC_N"/>
    <property type="match status" value="1"/>
</dbReference>
<feature type="region of interest" description="Disordered" evidence="8">
    <location>
        <begin position="95"/>
        <end position="129"/>
    </location>
</feature>
<accession>A0A1I0GEC1</accession>
<keyword evidence="7" id="KW-0411">Iron-sulfur</keyword>
<dbReference type="InterPro" id="IPR026902">
    <property type="entry name" value="RnfC_N"/>
</dbReference>
<evidence type="ECO:0000256" key="5">
    <source>
        <dbReference type="ARBA" id="ARBA00022982"/>
    </source>
</evidence>
<keyword evidence="3" id="KW-0479">Metal-binding</keyword>
<evidence type="ECO:0000256" key="6">
    <source>
        <dbReference type="ARBA" id="ARBA00023004"/>
    </source>
</evidence>
<dbReference type="Pfam" id="PF13534">
    <property type="entry name" value="Fer4_17"/>
    <property type="match status" value="1"/>
</dbReference>
<keyword evidence="4" id="KW-0677">Repeat</keyword>
<dbReference type="InterPro" id="IPR037225">
    <property type="entry name" value="Nuo51_FMN-bd_sf"/>
</dbReference>
<dbReference type="Gene3D" id="1.10.1060.10">
    <property type="entry name" value="Alpha-helical ferredoxin"/>
    <property type="match status" value="1"/>
</dbReference>
<dbReference type="InterPro" id="IPR009051">
    <property type="entry name" value="Helical_ferredxn"/>
</dbReference>
<dbReference type="Gene3D" id="3.40.50.11540">
    <property type="entry name" value="NADH-ubiquinone oxidoreductase 51kDa subunit"/>
    <property type="match status" value="1"/>
</dbReference>
<gene>
    <name evidence="10" type="ORF">SAMN05216313_111116</name>
</gene>
<feature type="domain" description="4Fe-4S ferredoxin-type" evidence="9">
    <location>
        <begin position="284"/>
        <end position="314"/>
    </location>
</feature>
<evidence type="ECO:0000256" key="1">
    <source>
        <dbReference type="ARBA" id="ARBA00022448"/>
    </source>
</evidence>
<evidence type="ECO:0000256" key="4">
    <source>
        <dbReference type="ARBA" id="ARBA00022737"/>
    </source>
</evidence>
<dbReference type="PROSITE" id="PS00198">
    <property type="entry name" value="4FE4S_FER_1"/>
    <property type="match status" value="1"/>
</dbReference>
<protein>
    <submittedName>
        <fullName evidence="10">Na+-translocating ferredoxin:NAD+ oxidoreductase RNF, RnfC subunit</fullName>
    </submittedName>
</protein>
<dbReference type="InterPro" id="IPR017900">
    <property type="entry name" value="4Fe4S_Fe_S_CS"/>
</dbReference>
<evidence type="ECO:0000259" key="9">
    <source>
        <dbReference type="PROSITE" id="PS51379"/>
    </source>
</evidence>
<dbReference type="PIRSF" id="PIRSF036408">
    <property type="entry name" value="PduS_prd"/>
    <property type="match status" value="1"/>
</dbReference>
<keyword evidence="2" id="KW-0004">4Fe-4S</keyword>
<evidence type="ECO:0000256" key="7">
    <source>
        <dbReference type="ARBA" id="ARBA00023014"/>
    </source>
</evidence>
<dbReference type="AlphaFoldDB" id="A0A1I0GEC1"/>
<evidence type="ECO:0000256" key="3">
    <source>
        <dbReference type="ARBA" id="ARBA00022723"/>
    </source>
</evidence>
<dbReference type="Pfam" id="PF01512">
    <property type="entry name" value="Complex1_51K"/>
    <property type="match status" value="1"/>
</dbReference>
<dbReference type="GO" id="GO:0016020">
    <property type="term" value="C:membrane"/>
    <property type="evidence" value="ECO:0007669"/>
    <property type="project" value="InterPro"/>
</dbReference>
<evidence type="ECO:0000313" key="11">
    <source>
        <dbReference type="Proteomes" id="UP000198508"/>
    </source>
</evidence>
<keyword evidence="11" id="KW-1185">Reference proteome</keyword>
<keyword evidence="5" id="KW-0249">Electron transport</keyword>
<dbReference type="PANTHER" id="PTHR43034:SF2">
    <property type="entry name" value="ION-TRANSLOCATING OXIDOREDUCTASE COMPLEX SUBUNIT C"/>
    <property type="match status" value="1"/>
</dbReference>
<dbReference type="GO" id="GO:0051539">
    <property type="term" value="F:4 iron, 4 sulfur cluster binding"/>
    <property type="evidence" value="ECO:0007669"/>
    <property type="project" value="UniProtKB-KW"/>
</dbReference>
<evidence type="ECO:0000256" key="8">
    <source>
        <dbReference type="SAM" id="MobiDB-lite"/>
    </source>
</evidence>
<dbReference type="GO" id="GO:0009055">
    <property type="term" value="F:electron transfer activity"/>
    <property type="evidence" value="ECO:0007669"/>
    <property type="project" value="InterPro"/>
</dbReference>
<dbReference type="SUPFAM" id="SSF142019">
    <property type="entry name" value="Nqo1 FMN-binding domain-like"/>
    <property type="match status" value="2"/>
</dbReference>
<dbReference type="InterPro" id="IPR019554">
    <property type="entry name" value="Soluble_ligand-bd"/>
</dbReference>
<dbReference type="InterPro" id="IPR011053">
    <property type="entry name" value="Single_hybrid_motif"/>
</dbReference>
<dbReference type="SUPFAM" id="SSF142984">
    <property type="entry name" value="Nqo1 middle domain-like"/>
    <property type="match status" value="1"/>
</dbReference>
<dbReference type="PROSITE" id="PS51379">
    <property type="entry name" value="4FE4S_FER_2"/>
    <property type="match status" value="2"/>
</dbReference>
<dbReference type="STRING" id="460384.SAMN05216313_111116"/>
<dbReference type="InterPro" id="IPR010208">
    <property type="entry name" value="Ion_transpt_RnfC/RsxC"/>
</dbReference>
<dbReference type="InterPro" id="IPR011538">
    <property type="entry name" value="Nuo51_FMN-bd"/>
</dbReference>
<organism evidence="10 11">
    <name type="scientific">Enterocloster lavalensis</name>
    <dbReference type="NCBI Taxonomy" id="460384"/>
    <lineage>
        <taxon>Bacteria</taxon>
        <taxon>Bacillati</taxon>
        <taxon>Bacillota</taxon>
        <taxon>Clostridia</taxon>
        <taxon>Lachnospirales</taxon>
        <taxon>Lachnospiraceae</taxon>
        <taxon>Enterocloster</taxon>
    </lineage>
</organism>
<evidence type="ECO:0000313" key="10">
    <source>
        <dbReference type="EMBL" id="SET69190.1"/>
    </source>
</evidence>
<reference evidence="11" key="1">
    <citation type="submission" date="2016-10" db="EMBL/GenBank/DDBJ databases">
        <authorList>
            <person name="Varghese N."/>
            <person name="Submissions S."/>
        </authorList>
    </citation>
    <scope>NUCLEOTIDE SEQUENCE [LARGE SCALE GENOMIC DNA]</scope>
    <source>
        <strain evidence="11">NLAE-zl-G277</strain>
    </source>
</reference>
<dbReference type="RefSeq" id="WP_092364029.1">
    <property type="nucleotide sequence ID" value="NZ_FOIM01000011.1"/>
</dbReference>
<sequence>MELLEQIVRAGVVGLGGAGFPTGKKLDCRVEWLIVNGAECEPLLRTDRYLMRHNAGRVVRAAGAVARMVGAKHCVIALKRAYTEEWKALEEALVGEGPESGGPAAGRGPESGGLAAGRGSAAGNYPESGGASVPGTVPIELFPLDSFYPAGDEQVLVYEVTERVVPPAGIPLDVGAVVSNLATMNAISDAMDGIPLTKKYITVTGEVKRPTIVRAPVGTSFEECIRLAGGSKEERYCVIDGGPMMGKVMGYEEAREAAVTKTTSGIIVLDEDHYLSVLSKTPVGRMKRLASAACIQCSYCTQLCPRNLLGHPLEPHKIMRRFAAGGDIPSLLDDPVVRQAAICCQCGVCEQYACPMGLTPRRINALIRDEMRKAGIPYERREALWEADPERRNRKLPTKRAAARSGVLDYYDFEIDTLAEAAPSTVRISLRQNMGAPAQPVVQEGDRVREGQLIARCPEEKLGADIHAGIGGVVTKVTDYIVIEARG</sequence>
<dbReference type="EMBL" id="FOIM01000011">
    <property type="protein sequence ID" value="SET69190.1"/>
    <property type="molecule type" value="Genomic_DNA"/>
</dbReference>
<dbReference type="PANTHER" id="PTHR43034">
    <property type="entry name" value="ION-TRANSLOCATING OXIDOREDUCTASE COMPLEX SUBUNIT C"/>
    <property type="match status" value="1"/>
</dbReference>